<feature type="domain" description="RNA polymerase sigma-70 region 2" evidence="5">
    <location>
        <begin position="26"/>
        <end position="87"/>
    </location>
</feature>
<dbReference type="InterPro" id="IPR013324">
    <property type="entry name" value="RNA_pol_sigma_r3/r4-like"/>
</dbReference>
<dbReference type="InterPro" id="IPR039425">
    <property type="entry name" value="RNA_pol_sigma-70-like"/>
</dbReference>
<dbReference type="Pfam" id="PF04542">
    <property type="entry name" value="Sigma70_r2"/>
    <property type="match status" value="1"/>
</dbReference>
<comment type="similarity">
    <text evidence="1">Belongs to the sigma-70 factor family. ECF subfamily.</text>
</comment>
<keyword evidence="3" id="KW-0731">Sigma factor</keyword>
<dbReference type="InterPro" id="IPR000792">
    <property type="entry name" value="Tscrpt_reg_LuxR_C"/>
</dbReference>
<feature type="domain" description="RNA polymerase sigma factor 70 region 4 type 2" evidence="6">
    <location>
        <begin position="124"/>
        <end position="173"/>
    </location>
</feature>
<dbReference type="CDD" id="cd06171">
    <property type="entry name" value="Sigma70_r4"/>
    <property type="match status" value="1"/>
</dbReference>
<dbReference type="PANTHER" id="PTHR43133:SF46">
    <property type="entry name" value="RNA POLYMERASE SIGMA-70 FACTOR ECF SUBFAMILY"/>
    <property type="match status" value="1"/>
</dbReference>
<gene>
    <name evidence="7" type="ORF">EDD80_11293</name>
</gene>
<dbReference type="GO" id="GO:0003677">
    <property type="term" value="F:DNA binding"/>
    <property type="evidence" value="ECO:0007669"/>
    <property type="project" value="InterPro"/>
</dbReference>
<protein>
    <submittedName>
        <fullName evidence="7">RNA polymerase sigma-70 factor (ECF subfamily)</fullName>
    </submittedName>
</protein>
<evidence type="ECO:0000313" key="8">
    <source>
        <dbReference type="Proteomes" id="UP000295807"/>
    </source>
</evidence>
<dbReference type="PRINTS" id="PR00038">
    <property type="entry name" value="HTHLUXR"/>
</dbReference>
<dbReference type="Gene3D" id="1.10.10.10">
    <property type="entry name" value="Winged helix-like DNA-binding domain superfamily/Winged helix DNA-binding domain"/>
    <property type="match status" value="1"/>
</dbReference>
<evidence type="ECO:0000256" key="3">
    <source>
        <dbReference type="ARBA" id="ARBA00023082"/>
    </source>
</evidence>
<dbReference type="Gene3D" id="1.10.1740.10">
    <property type="match status" value="1"/>
</dbReference>
<dbReference type="SUPFAM" id="SSF88659">
    <property type="entry name" value="Sigma3 and sigma4 domains of RNA polymerase sigma factors"/>
    <property type="match status" value="1"/>
</dbReference>
<dbReference type="GO" id="GO:0016987">
    <property type="term" value="F:sigma factor activity"/>
    <property type="evidence" value="ECO:0007669"/>
    <property type="project" value="UniProtKB-KW"/>
</dbReference>
<evidence type="ECO:0000259" key="5">
    <source>
        <dbReference type="Pfam" id="PF04542"/>
    </source>
</evidence>
<dbReference type="GO" id="GO:0006352">
    <property type="term" value="P:DNA-templated transcription initiation"/>
    <property type="evidence" value="ECO:0007669"/>
    <property type="project" value="InterPro"/>
</dbReference>
<dbReference type="NCBIfam" id="TIGR02985">
    <property type="entry name" value="Sig70_bacteroi1"/>
    <property type="match status" value="1"/>
</dbReference>
<dbReference type="InterPro" id="IPR014327">
    <property type="entry name" value="RNA_pol_sigma70_bacteroid"/>
</dbReference>
<keyword evidence="4" id="KW-0804">Transcription</keyword>
<dbReference type="Pfam" id="PF08281">
    <property type="entry name" value="Sigma70_r4_2"/>
    <property type="match status" value="1"/>
</dbReference>
<dbReference type="InterPro" id="IPR014284">
    <property type="entry name" value="RNA_pol_sigma-70_dom"/>
</dbReference>
<evidence type="ECO:0000256" key="4">
    <source>
        <dbReference type="ARBA" id="ARBA00023163"/>
    </source>
</evidence>
<evidence type="ECO:0000259" key="6">
    <source>
        <dbReference type="Pfam" id="PF08281"/>
    </source>
</evidence>
<dbReference type="InterPro" id="IPR007627">
    <property type="entry name" value="RNA_pol_sigma70_r2"/>
</dbReference>
<dbReference type="Proteomes" id="UP000295807">
    <property type="component" value="Unassembled WGS sequence"/>
</dbReference>
<evidence type="ECO:0000313" key="7">
    <source>
        <dbReference type="EMBL" id="TCS85518.1"/>
    </source>
</evidence>
<name>A0A4R3KQ52_9SPHI</name>
<proteinExistence type="inferred from homology"/>
<organism evidence="7 8">
    <name type="scientific">Anseongella ginsenosidimutans</name>
    <dbReference type="NCBI Taxonomy" id="496056"/>
    <lineage>
        <taxon>Bacteria</taxon>
        <taxon>Pseudomonadati</taxon>
        <taxon>Bacteroidota</taxon>
        <taxon>Sphingobacteriia</taxon>
        <taxon>Sphingobacteriales</taxon>
        <taxon>Sphingobacteriaceae</taxon>
        <taxon>Anseongella</taxon>
    </lineage>
</organism>
<accession>A0A4R3KQ52</accession>
<dbReference type="RefSeq" id="WP_132130231.1">
    <property type="nucleotide sequence ID" value="NZ_CP042432.1"/>
</dbReference>
<keyword evidence="2" id="KW-0805">Transcription regulation</keyword>
<evidence type="ECO:0000256" key="1">
    <source>
        <dbReference type="ARBA" id="ARBA00010641"/>
    </source>
</evidence>
<dbReference type="EMBL" id="SMAD01000012">
    <property type="protein sequence ID" value="TCS85518.1"/>
    <property type="molecule type" value="Genomic_DNA"/>
</dbReference>
<dbReference type="PANTHER" id="PTHR43133">
    <property type="entry name" value="RNA POLYMERASE ECF-TYPE SIGMA FACTO"/>
    <property type="match status" value="1"/>
</dbReference>
<dbReference type="InterPro" id="IPR036388">
    <property type="entry name" value="WH-like_DNA-bd_sf"/>
</dbReference>
<dbReference type="InterPro" id="IPR013249">
    <property type="entry name" value="RNA_pol_sigma70_r4_t2"/>
</dbReference>
<keyword evidence="8" id="KW-1185">Reference proteome</keyword>
<dbReference type="InterPro" id="IPR013325">
    <property type="entry name" value="RNA_pol_sigma_r2"/>
</dbReference>
<comment type="caution">
    <text evidence="7">The sequence shown here is derived from an EMBL/GenBank/DDBJ whole genome shotgun (WGS) entry which is preliminary data.</text>
</comment>
<dbReference type="SUPFAM" id="SSF88946">
    <property type="entry name" value="Sigma2 domain of RNA polymerase sigma factors"/>
    <property type="match status" value="1"/>
</dbReference>
<dbReference type="NCBIfam" id="TIGR02937">
    <property type="entry name" value="sigma70-ECF"/>
    <property type="match status" value="1"/>
</dbReference>
<sequence length="180" mass="21132">MRLFTDEDQLIEGLCNSDPVSFRIIYRLHWKRLFDLACHIMQDEADAEDVVQDVFCSLWYRREQLQIRTALENYLVKAVKYTAFFYLKMQAARRNATLPEEAIPSPVNSTEESLFHKELEAMMNRLLGTLPFKTRRIFSLSRFQGLSYPEIANEMGVSVKTVEYHISKALRRLSARRGLF</sequence>
<reference evidence="7 8" key="1">
    <citation type="submission" date="2019-03" db="EMBL/GenBank/DDBJ databases">
        <title>Genomic Encyclopedia of Type Strains, Phase IV (KMG-IV): sequencing the most valuable type-strain genomes for metagenomic binning, comparative biology and taxonomic classification.</title>
        <authorList>
            <person name="Goeker M."/>
        </authorList>
    </citation>
    <scope>NUCLEOTIDE SEQUENCE [LARGE SCALE GENOMIC DNA]</scope>
    <source>
        <strain evidence="7 8">DSM 21100</strain>
    </source>
</reference>
<dbReference type="OrthoDB" id="1097528at2"/>
<evidence type="ECO:0000256" key="2">
    <source>
        <dbReference type="ARBA" id="ARBA00023015"/>
    </source>
</evidence>
<dbReference type="AlphaFoldDB" id="A0A4R3KQ52"/>